<organism evidence="1 2">
    <name type="scientific">Isobaculum melis</name>
    <dbReference type="NCBI Taxonomy" id="142588"/>
    <lineage>
        <taxon>Bacteria</taxon>
        <taxon>Bacillati</taxon>
        <taxon>Bacillota</taxon>
        <taxon>Bacilli</taxon>
        <taxon>Lactobacillales</taxon>
        <taxon>Carnobacteriaceae</taxon>
        <taxon>Isobaculum</taxon>
    </lineage>
</organism>
<evidence type="ECO:0000313" key="1">
    <source>
        <dbReference type="EMBL" id="SER75485.1"/>
    </source>
</evidence>
<reference evidence="1 2" key="1">
    <citation type="submission" date="2016-10" db="EMBL/GenBank/DDBJ databases">
        <authorList>
            <person name="de Groot N.N."/>
        </authorList>
    </citation>
    <scope>NUCLEOTIDE SEQUENCE [LARGE SCALE GENOMIC DNA]</scope>
    <source>
        <strain evidence="1 2">DSM 13760</strain>
    </source>
</reference>
<accession>A0A1H9RSQ8</accession>
<dbReference type="OrthoDB" id="2694406at2"/>
<dbReference type="RefSeq" id="WP_092651092.1">
    <property type="nucleotide sequence ID" value="NZ_FOHA01000005.1"/>
</dbReference>
<dbReference type="STRING" id="142588.SAMN04488559_10532"/>
<evidence type="ECO:0008006" key="3">
    <source>
        <dbReference type="Google" id="ProtNLM"/>
    </source>
</evidence>
<protein>
    <recommendedName>
        <fullName evidence="3">Lipoprotein</fullName>
    </recommendedName>
</protein>
<dbReference type="PROSITE" id="PS51257">
    <property type="entry name" value="PROKAR_LIPOPROTEIN"/>
    <property type="match status" value="1"/>
</dbReference>
<proteinExistence type="predicted"/>
<evidence type="ECO:0000313" key="2">
    <source>
        <dbReference type="Proteomes" id="UP000198948"/>
    </source>
</evidence>
<keyword evidence="2" id="KW-1185">Reference proteome</keyword>
<dbReference type="Proteomes" id="UP000198948">
    <property type="component" value="Unassembled WGS sequence"/>
</dbReference>
<sequence>MKKWVHLLICAIALLVITGCGKENKTEKSTETAYEIETYASSEEDLRPFKVQRLDEQTLLIYGSNDTYEEALFKVDLKNKKTTLVMELKDNQEIYFTEKGCLWIEAKGLWEVRDKFFAQTEENEEQFDALQEAYYQEREALDRQLMYLDYGQTKPEQLIASTENIKIQNFTIISSDELQIDFQDKKENNYFKMSFDIETKKSTEIKEKDVFSLVKLAHSDDFLTVNYETETLMIKAAKDHQQKKLKMPYPKESYYDYVSYLDNDLLFLELSFSDKDDAVKRTLQRYDVKKKKAENIEFENVDLQKVIKMDALENYVIVSYESEDEEAKSSLQVFENDEFKQVQVDELEKGKYQFVSNDNGDEWILYDHENLDKQWMMINVKGAKE</sequence>
<dbReference type="EMBL" id="FOHA01000005">
    <property type="protein sequence ID" value="SER75485.1"/>
    <property type="molecule type" value="Genomic_DNA"/>
</dbReference>
<dbReference type="AlphaFoldDB" id="A0A1H9RSQ8"/>
<name>A0A1H9RSQ8_9LACT</name>
<gene>
    <name evidence="1" type="ORF">SAMN04488559_10532</name>
</gene>